<proteinExistence type="predicted"/>
<accession>A0A412Q2T1</accession>
<dbReference type="EMBL" id="QRXG01000017">
    <property type="protein sequence ID" value="RGT80382.1"/>
    <property type="molecule type" value="Genomic_DNA"/>
</dbReference>
<gene>
    <name evidence="1" type="ORF">DWX06_10355</name>
</gene>
<dbReference type="AlphaFoldDB" id="A0A412Q2T1"/>
<organism evidence="1 2">
    <name type="scientific">Agathobacter rectalis</name>
    <dbReference type="NCBI Taxonomy" id="39491"/>
    <lineage>
        <taxon>Bacteria</taxon>
        <taxon>Bacillati</taxon>
        <taxon>Bacillota</taxon>
        <taxon>Clostridia</taxon>
        <taxon>Lachnospirales</taxon>
        <taxon>Lachnospiraceae</taxon>
        <taxon>Agathobacter</taxon>
    </lineage>
</organism>
<evidence type="ECO:0000313" key="2">
    <source>
        <dbReference type="Proteomes" id="UP000284296"/>
    </source>
</evidence>
<name>A0A412Q2T1_9FIRM</name>
<comment type="caution">
    <text evidence="1">The sequence shown here is derived from an EMBL/GenBank/DDBJ whole genome shotgun (WGS) entry which is preliminary data.</text>
</comment>
<evidence type="ECO:0000313" key="1">
    <source>
        <dbReference type="EMBL" id="RGT80382.1"/>
    </source>
</evidence>
<reference evidence="1 2" key="1">
    <citation type="submission" date="2018-08" db="EMBL/GenBank/DDBJ databases">
        <title>A genome reference for cultivated species of the human gut microbiota.</title>
        <authorList>
            <person name="Zou Y."/>
            <person name="Xue W."/>
            <person name="Luo G."/>
        </authorList>
    </citation>
    <scope>NUCLEOTIDE SEQUENCE [LARGE SCALE GENOMIC DNA]</scope>
    <source>
        <strain evidence="1 2">AF18-16LB</strain>
    </source>
</reference>
<protein>
    <submittedName>
        <fullName evidence="1">Uncharacterized protein</fullName>
    </submittedName>
</protein>
<sequence>MGNPSVYLSATDKLTFAKEMDELYAKQSLLRSSPTPTREIVDALLLQVPNATPEEKAAINAELETYGVYEFEAPVIESASTCATDSGDVALDTPTIYYEAWSTYWSVTCGGHWKNNEYGDSAGNVGGADGFGVGYTNSSNKYSSKVMSASAYMTDVNSNYRASTSNRSDGDRSKGFGFRIQDHWKSGYYVGHKWSGLCTYDRWFGNYNGVATAYYIHTYDSASLESVSFGFDGKTAGISATITNSVKSFTAFSADKYFGVYP</sequence>
<dbReference type="Proteomes" id="UP000284296">
    <property type="component" value="Unassembled WGS sequence"/>
</dbReference>